<dbReference type="CDD" id="cd04301">
    <property type="entry name" value="NAT_SF"/>
    <property type="match status" value="1"/>
</dbReference>
<dbReference type="SUPFAM" id="SSF55729">
    <property type="entry name" value="Acyl-CoA N-acyltransferases (Nat)"/>
    <property type="match status" value="1"/>
</dbReference>
<dbReference type="PANTHER" id="PTHR13947:SF37">
    <property type="entry name" value="LD18367P"/>
    <property type="match status" value="1"/>
</dbReference>
<dbReference type="Pfam" id="PF13673">
    <property type="entry name" value="Acetyltransf_10"/>
    <property type="match status" value="1"/>
</dbReference>
<dbReference type="Gene3D" id="3.40.630.30">
    <property type="match status" value="1"/>
</dbReference>
<keyword evidence="4" id="KW-1185">Reference proteome</keyword>
<dbReference type="PROSITE" id="PS51186">
    <property type="entry name" value="GNAT"/>
    <property type="match status" value="1"/>
</dbReference>
<evidence type="ECO:0000313" key="3">
    <source>
        <dbReference type="EMBL" id="KAK8844835.1"/>
    </source>
</evidence>
<dbReference type="AlphaFoldDB" id="A0AAW0YU93"/>
<dbReference type="GeneID" id="92183943"/>
<dbReference type="GO" id="GO:0008080">
    <property type="term" value="F:N-acetyltransferase activity"/>
    <property type="evidence" value="ECO:0007669"/>
    <property type="project" value="InterPro"/>
</dbReference>
<dbReference type="Proteomes" id="UP001388673">
    <property type="component" value="Unassembled WGS sequence"/>
</dbReference>
<evidence type="ECO:0000313" key="4">
    <source>
        <dbReference type="Proteomes" id="UP001388673"/>
    </source>
</evidence>
<evidence type="ECO:0000259" key="2">
    <source>
        <dbReference type="PROSITE" id="PS51186"/>
    </source>
</evidence>
<dbReference type="PANTHER" id="PTHR13947">
    <property type="entry name" value="GNAT FAMILY N-ACETYLTRANSFERASE"/>
    <property type="match status" value="1"/>
</dbReference>
<feature type="domain" description="N-acetyltransferase" evidence="2">
    <location>
        <begin position="13"/>
        <end position="158"/>
    </location>
</feature>
<name>A0AAW0YU93_9TREE</name>
<reference evidence="3 4" key="1">
    <citation type="journal article" date="2024" name="bioRxiv">
        <title>Comparative genomics of Cryptococcus and Kwoniella reveals pathogenesis evolution and contrasting karyotype dynamics via intercentromeric recombination or chromosome fusion.</title>
        <authorList>
            <person name="Coelho M.A."/>
            <person name="David-Palma M."/>
            <person name="Shea T."/>
            <person name="Bowers K."/>
            <person name="McGinley-Smith S."/>
            <person name="Mohammad A.W."/>
            <person name="Gnirke A."/>
            <person name="Yurkov A.M."/>
            <person name="Nowrousian M."/>
            <person name="Sun S."/>
            <person name="Cuomo C.A."/>
            <person name="Heitman J."/>
        </authorList>
    </citation>
    <scope>NUCLEOTIDE SEQUENCE [LARGE SCALE GENOMIC DNA]</scope>
    <source>
        <strain evidence="3 4">CBS 13917</strain>
    </source>
</reference>
<gene>
    <name evidence="3" type="ORF">IAR55_006685</name>
</gene>
<protein>
    <recommendedName>
        <fullName evidence="2">N-acetyltransferase domain-containing protein</fullName>
    </recommendedName>
</protein>
<proteinExistence type="predicted"/>
<evidence type="ECO:0000256" key="1">
    <source>
        <dbReference type="ARBA" id="ARBA00022679"/>
    </source>
</evidence>
<sequence>MDSLKPPTNPRYKVVRADHPEELEKCMAIRKEVFIDEQGYDIRIETNDDDAQCTHFLLILDSGEPVGTVRVLNSNGQLGRFAILVPYRGMGLGRPLIEAVHDHVRSVGGKEVWCQSQASTEDGGVDATGFYRRCGYVNQGEAFMKEGTLHQNMVFTLA</sequence>
<organism evidence="3 4">
    <name type="scientific">Kwoniella newhampshirensis</name>
    <dbReference type="NCBI Taxonomy" id="1651941"/>
    <lineage>
        <taxon>Eukaryota</taxon>
        <taxon>Fungi</taxon>
        <taxon>Dikarya</taxon>
        <taxon>Basidiomycota</taxon>
        <taxon>Agaricomycotina</taxon>
        <taxon>Tremellomycetes</taxon>
        <taxon>Tremellales</taxon>
        <taxon>Cryptococcaceae</taxon>
        <taxon>Kwoniella</taxon>
    </lineage>
</organism>
<dbReference type="InterPro" id="IPR016181">
    <property type="entry name" value="Acyl_CoA_acyltransferase"/>
</dbReference>
<dbReference type="InterPro" id="IPR050769">
    <property type="entry name" value="NAT_camello-type"/>
</dbReference>
<dbReference type="InterPro" id="IPR000182">
    <property type="entry name" value="GNAT_dom"/>
</dbReference>
<accession>A0AAW0YU93</accession>
<dbReference type="KEGG" id="kne:92183943"/>
<dbReference type="RefSeq" id="XP_066800059.1">
    <property type="nucleotide sequence ID" value="XM_066949765.1"/>
</dbReference>
<dbReference type="EMBL" id="JBCAWK010000013">
    <property type="protein sequence ID" value="KAK8844835.1"/>
    <property type="molecule type" value="Genomic_DNA"/>
</dbReference>
<comment type="caution">
    <text evidence="3">The sequence shown here is derived from an EMBL/GenBank/DDBJ whole genome shotgun (WGS) entry which is preliminary data.</text>
</comment>
<keyword evidence="1" id="KW-0808">Transferase</keyword>